<organism evidence="1 2">
    <name type="scientific">Heterocephalus glaber</name>
    <name type="common">Naked mole rat</name>
    <dbReference type="NCBI Taxonomy" id="10181"/>
    <lineage>
        <taxon>Eukaryota</taxon>
        <taxon>Metazoa</taxon>
        <taxon>Chordata</taxon>
        <taxon>Craniata</taxon>
        <taxon>Vertebrata</taxon>
        <taxon>Euteleostomi</taxon>
        <taxon>Mammalia</taxon>
        <taxon>Eutheria</taxon>
        <taxon>Euarchontoglires</taxon>
        <taxon>Glires</taxon>
        <taxon>Rodentia</taxon>
        <taxon>Hystricomorpha</taxon>
        <taxon>Bathyergidae</taxon>
        <taxon>Heterocephalus</taxon>
    </lineage>
</organism>
<dbReference type="AlphaFoldDB" id="G5C807"/>
<feature type="non-terminal residue" evidence="1">
    <location>
        <position position="78"/>
    </location>
</feature>
<dbReference type="STRING" id="10181.G5C807"/>
<dbReference type="PANTHER" id="PTHR12138">
    <property type="entry name" value="PRIMATE-EXPANDED PROTEIN FAMILY"/>
    <property type="match status" value="1"/>
</dbReference>
<dbReference type="PANTHER" id="PTHR12138:SF133">
    <property type="entry name" value="SECRETED PROTEIN"/>
    <property type="match status" value="1"/>
</dbReference>
<dbReference type="PRINTS" id="PR02045">
    <property type="entry name" value="F138DOMAIN"/>
</dbReference>
<feature type="non-terminal residue" evidence="1">
    <location>
        <position position="1"/>
    </location>
</feature>
<gene>
    <name evidence="1" type="ORF">GW7_07348</name>
</gene>
<protein>
    <submittedName>
        <fullName evidence="1">Uncharacterized protein</fullName>
    </submittedName>
</protein>
<sequence length="78" mass="8111">VAQAGLELVGSSDLPALASRVAGTTGVCHQAWFIYFIVLVEMEFYCVAQAGLELVGSSDLPALASRVAGTTGVCHQAW</sequence>
<dbReference type="EMBL" id="JH173777">
    <property type="protein sequence ID" value="EHB17668.1"/>
    <property type="molecule type" value="Genomic_DNA"/>
</dbReference>
<dbReference type="InParanoid" id="G5C807"/>
<evidence type="ECO:0000313" key="1">
    <source>
        <dbReference type="EMBL" id="EHB17668.1"/>
    </source>
</evidence>
<dbReference type="Proteomes" id="UP000006813">
    <property type="component" value="Unassembled WGS sequence"/>
</dbReference>
<accession>G5C807</accession>
<proteinExistence type="predicted"/>
<name>G5C807_HETGA</name>
<reference evidence="1 2" key="1">
    <citation type="journal article" date="2011" name="Nature">
        <title>Genome sequencing reveals insights into physiology and longevity of the naked mole rat.</title>
        <authorList>
            <person name="Kim E.B."/>
            <person name="Fang X."/>
            <person name="Fushan A.A."/>
            <person name="Huang Z."/>
            <person name="Lobanov A.V."/>
            <person name="Han L."/>
            <person name="Marino S.M."/>
            <person name="Sun X."/>
            <person name="Turanov A.A."/>
            <person name="Yang P."/>
            <person name="Yim S.H."/>
            <person name="Zhao X."/>
            <person name="Kasaikina M.V."/>
            <person name="Stoletzki N."/>
            <person name="Peng C."/>
            <person name="Polak P."/>
            <person name="Xiong Z."/>
            <person name="Kiezun A."/>
            <person name="Zhu Y."/>
            <person name="Chen Y."/>
            <person name="Kryukov G.V."/>
            <person name="Zhang Q."/>
            <person name="Peshkin L."/>
            <person name="Yang L."/>
            <person name="Bronson R.T."/>
            <person name="Buffenstein R."/>
            <person name="Wang B."/>
            <person name="Han C."/>
            <person name="Li Q."/>
            <person name="Chen L."/>
            <person name="Zhao W."/>
            <person name="Sunyaev S.R."/>
            <person name="Park T.J."/>
            <person name="Zhang G."/>
            <person name="Wang J."/>
            <person name="Gladyshev V.N."/>
        </authorList>
    </citation>
    <scope>NUCLEOTIDE SEQUENCE [LARGE SCALE GENOMIC DNA]</scope>
</reference>
<evidence type="ECO:0000313" key="2">
    <source>
        <dbReference type="Proteomes" id="UP000006813"/>
    </source>
</evidence>